<dbReference type="InterPro" id="IPR051533">
    <property type="entry name" value="WaaL-like"/>
</dbReference>
<accession>A0A160T2M5</accession>
<dbReference type="Proteomes" id="UP000215027">
    <property type="component" value="Chromosome I"/>
</dbReference>
<reference evidence="7" key="1">
    <citation type="submission" date="2016-01" db="EMBL/GenBank/DDBJ databases">
        <authorList>
            <person name="Mcilroy J.S."/>
            <person name="Karst M S."/>
            <person name="Albertsen M."/>
        </authorList>
    </citation>
    <scope>NUCLEOTIDE SEQUENCE</scope>
    <source>
        <strain evidence="7">Cfx-K</strain>
    </source>
</reference>
<feature type="transmembrane region" description="Helical" evidence="5">
    <location>
        <begin position="232"/>
        <end position="250"/>
    </location>
</feature>
<organism evidence="7 8">
    <name type="scientific">Candidatus Promineifilum breve</name>
    <dbReference type="NCBI Taxonomy" id="1806508"/>
    <lineage>
        <taxon>Bacteria</taxon>
        <taxon>Bacillati</taxon>
        <taxon>Chloroflexota</taxon>
        <taxon>Ardenticatenia</taxon>
        <taxon>Candidatus Promineifilales</taxon>
        <taxon>Candidatus Promineifilaceae</taxon>
        <taxon>Candidatus Promineifilum</taxon>
    </lineage>
</organism>
<dbReference type="RefSeq" id="WP_095043580.1">
    <property type="nucleotide sequence ID" value="NZ_LN890655.1"/>
</dbReference>
<dbReference type="KEGG" id="pbf:CFX0092_A2318"/>
<protein>
    <recommendedName>
        <fullName evidence="6">O-antigen ligase-related domain-containing protein</fullName>
    </recommendedName>
</protein>
<keyword evidence="4 5" id="KW-0472">Membrane</keyword>
<feature type="transmembrane region" description="Helical" evidence="5">
    <location>
        <begin position="21"/>
        <end position="39"/>
    </location>
</feature>
<comment type="subcellular location">
    <subcellularLocation>
        <location evidence="1">Membrane</location>
        <topology evidence="1">Multi-pass membrane protein</topology>
    </subcellularLocation>
</comment>
<evidence type="ECO:0000256" key="3">
    <source>
        <dbReference type="ARBA" id="ARBA00022989"/>
    </source>
</evidence>
<evidence type="ECO:0000256" key="5">
    <source>
        <dbReference type="SAM" id="Phobius"/>
    </source>
</evidence>
<feature type="transmembrane region" description="Helical" evidence="5">
    <location>
        <begin position="349"/>
        <end position="372"/>
    </location>
</feature>
<dbReference type="GO" id="GO:0016020">
    <property type="term" value="C:membrane"/>
    <property type="evidence" value="ECO:0007669"/>
    <property type="project" value="UniProtKB-SubCell"/>
</dbReference>
<feature type="transmembrane region" description="Helical" evidence="5">
    <location>
        <begin position="73"/>
        <end position="91"/>
    </location>
</feature>
<feature type="transmembrane region" description="Helical" evidence="5">
    <location>
        <begin position="45"/>
        <end position="61"/>
    </location>
</feature>
<dbReference type="InterPro" id="IPR011990">
    <property type="entry name" value="TPR-like_helical_dom_sf"/>
</dbReference>
<feature type="transmembrane region" description="Helical" evidence="5">
    <location>
        <begin position="404"/>
        <end position="425"/>
    </location>
</feature>
<feature type="transmembrane region" description="Helical" evidence="5">
    <location>
        <begin position="437"/>
        <end position="456"/>
    </location>
</feature>
<sequence length="662" mass="69342">MDKPLVGHQEYRASATSPARIDVLVLALTALPLLAAGFFPRPVSGAALLLLLAPFIVRLMFGRPLARPSAANLPVALLAFVFLPLAFLMSPAPWVTAWPRLTTLAWSIALFFVVANWPQPGPPAGLRTRIGRPTRVYLGLGLAVAVAGALGMRSVDKLFSLPATGILADSLGWENGLPTNEIAGVLTLFIPFAAALAFGCLLTGRRRPALILLLLTLVMAVTLVLSQSRTGLAATAIGVGLALAVSGAIGRKWLAGGLVAAGLGVLLVALTPLADWFVFAGANSWNSVLGPRLGIWGQAADAIRDHPLWGMGLGEFGGLVRAVYPLVAPAEGPLLEDAHNLYMQTALDFGVAGLLVFLCAAVIVFISAIRLVRDRPPRTLGRLWAAGLLGALLAHALYSLTDAVALGTLAGVPLWFLFGLVMSATGRRLRLAWSNPARIVFAGGLLLAIILSAMSLRVNRAGQLAAHALLNPAADVGAAAAEVGGLAADECRAYWFEGLLRDATGDVAGRSAAWGSLLECTGDYLAYMPALAAGDAELAARAVTAWPGEAAGYFWLAAVVAAESPESAIDLYRQGLALAPDDGRRWLALGELLRASDPTAAEEAYLQACRHGDPGANGCLGAGWLAEQRGDLLRAIEIYRLSNWEGARREADALEQQLNGQP</sequence>
<name>A0A160T2M5_9CHLR</name>
<dbReference type="EMBL" id="LN890655">
    <property type="protein sequence ID" value="CUS04196.2"/>
    <property type="molecule type" value="Genomic_DNA"/>
</dbReference>
<dbReference type="OrthoDB" id="163616at2"/>
<evidence type="ECO:0000313" key="8">
    <source>
        <dbReference type="Proteomes" id="UP000215027"/>
    </source>
</evidence>
<evidence type="ECO:0000313" key="7">
    <source>
        <dbReference type="EMBL" id="CUS04196.2"/>
    </source>
</evidence>
<feature type="transmembrane region" description="Helical" evidence="5">
    <location>
        <begin position="209"/>
        <end position="226"/>
    </location>
</feature>
<dbReference type="SUPFAM" id="SSF81901">
    <property type="entry name" value="HCP-like"/>
    <property type="match status" value="1"/>
</dbReference>
<feature type="transmembrane region" description="Helical" evidence="5">
    <location>
        <begin position="257"/>
        <end position="279"/>
    </location>
</feature>
<feature type="transmembrane region" description="Helical" evidence="5">
    <location>
        <begin position="379"/>
        <end position="398"/>
    </location>
</feature>
<evidence type="ECO:0000259" key="6">
    <source>
        <dbReference type="Pfam" id="PF04932"/>
    </source>
</evidence>
<dbReference type="Pfam" id="PF04932">
    <property type="entry name" value="Wzy_C"/>
    <property type="match status" value="1"/>
</dbReference>
<keyword evidence="8" id="KW-1185">Reference proteome</keyword>
<feature type="domain" description="O-antigen ligase-related" evidence="6">
    <location>
        <begin position="215"/>
        <end position="358"/>
    </location>
</feature>
<dbReference type="AlphaFoldDB" id="A0A160T2M5"/>
<dbReference type="InterPro" id="IPR007016">
    <property type="entry name" value="O-antigen_ligase-rel_domated"/>
</dbReference>
<evidence type="ECO:0000256" key="2">
    <source>
        <dbReference type="ARBA" id="ARBA00022692"/>
    </source>
</evidence>
<evidence type="ECO:0000256" key="1">
    <source>
        <dbReference type="ARBA" id="ARBA00004141"/>
    </source>
</evidence>
<proteinExistence type="predicted"/>
<gene>
    <name evidence="7" type="ORF">CFX0092_A2318</name>
</gene>
<evidence type="ECO:0000256" key="4">
    <source>
        <dbReference type="ARBA" id="ARBA00023136"/>
    </source>
</evidence>
<keyword evidence="2 5" id="KW-0812">Transmembrane</keyword>
<keyword evidence="3 5" id="KW-1133">Transmembrane helix</keyword>
<dbReference type="Gene3D" id="1.25.40.10">
    <property type="entry name" value="Tetratricopeptide repeat domain"/>
    <property type="match status" value="1"/>
</dbReference>
<feature type="transmembrane region" description="Helical" evidence="5">
    <location>
        <begin position="182"/>
        <end position="202"/>
    </location>
</feature>
<feature type="transmembrane region" description="Helical" evidence="5">
    <location>
        <begin position="97"/>
        <end position="115"/>
    </location>
</feature>
<dbReference type="PANTHER" id="PTHR37422:SF13">
    <property type="entry name" value="LIPOPOLYSACCHARIDE BIOSYNTHESIS PROTEIN PA4999-RELATED"/>
    <property type="match status" value="1"/>
</dbReference>
<feature type="transmembrane region" description="Helical" evidence="5">
    <location>
        <begin position="136"/>
        <end position="155"/>
    </location>
</feature>
<dbReference type="PANTHER" id="PTHR37422">
    <property type="entry name" value="TEICHURONIC ACID BIOSYNTHESIS PROTEIN TUAE"/>
    <property type="match status" value="1"/>
</dbReference>